<evidence type="ECO:0000313" key="6">
    <source>
        <dbReference type="EMBL" id="MBT1700735.1"/>
    </source>
</evidence>
<dbReference type="Proteomes" id="UP001319200">
    <property type="component" value="Unassembled WGS sequence"/>
</dbReference>
<feature type="repeat" description="ANK" evidence="3">
    <location>
        <begin position="1063"/>
        <end position="1095"/>
    </location>
</feature>
<dbReference type="RefSeq" id="WP_254169421.1">
    <property type="nucleotide sequence ID" value="NZ_JAHESF010000047.1"/>
</dbReference>
<feature type="chain" id="PRO_5042986673" evidence="5">
    <location>
        <begin position="22"/>
        <end position="1117"/>
    </location>
</feature>
<dbReference type="SMART" id="SM00248">
    <property type="entry name" value="ANK"/>
    <property type="match status" value="3"/>
</dbReference>
<dbReference type="Gene3D" id="1.25.40.20">
    <property type="entry name" value="Ankyrin repeat-containing domain"/>
    <property type="match status" value="1"/>
</dbReference>
<accession>A0AAP2GS46</accession>
<gene>
    <name evidence="6" type="ORF">KK083_27845</name>
</gene>
<feature type="compositionally biased region" description="Basic and acidic residues" evidence="4">
    <location>
        <begin position="300"/>
        <end position="366"/>
    </location>
</feature>
<feature type="signal peptide" evidence="5">
    <location>
        <begin position="1"/>
        <end position="21"/>
    </location>
</feature>
<keyword evidence="2 3" id="KW-0040">ANK repeat</keyword>
<keyword evidence="1" id="KW-0677">Repeat</keyword>
<dbReference type="EMBL" id="JAHESF010000047">
    <property type="protein sequence ID" value="MBT1700735.1"/>
    <property type="molecule type" value="Genomic_DNA"/>
</dbReference>
<organism evidence="6 7">
    <name type="scientific">Chryseosolibacter histidini</name>
    <dbReference type="NCBI Taxonomy" id="2782349"/>
    <lineage>
        <taxon>Bacteria</taxon>
        <taxon>Pseudomonadati</taxon>
        <taxon>Bacteroidota</taxon>
        <taxon>Cytophagia</taxon>
        <taxon>Cytophagales</taxon>
        <taxon>Chryseotaleaceae</taxon>
        <taxon>Chryseosolibacter</taxon>
    </lineage>
</organism>
<evidence type="ECO:0000256" key="4">
    <source>
        <dbReference type="SAM" id="MobiDB-lite"/>
    </source>
</evidence>
<feature type="region of interest" description="Disordered" evidence="4">
    <location>
        <begin position="240"/>
        <end position="366"/>
    </location>
</feature>
<dbReference type="PROSITE" id="PS50088">
    <property type="entry name" value="ANK_REPEAT"/>
    <property type="match status" value="2"/>
</dbReference>
<feature type="compositionally biased region" description="Basic and acidic residues" evidence="4">
    <location>
        <begin position="240"/>
        <end position="291"/>
    </location>
</feature>
<sequence length="1117" mass="126035">MKTFPGVFCMVLVFFFFSAHAQQTTSASKSNYDRKGVNADVRVAYRVQKWGKQEVYFAVAARVTINAMGGYNYNGQVYKSEVPGLMDVLNKTGAEFPTVVFDVYYNGTKQGTKKFSIAADDDLGTLTGDGFAFSTSEAAAKNPGGWTLQAVSLESFNYHPDPTAWMGAEYAIKDYLKANEQRKKYDELLRQADAAFNAARTVEDLGKARALYHQALAFLPEENYPKQRIEQIDQKIKDLRDKEAQAKAAEEKRKAEEAERKRLDDERKKKEEEDKRIAAQKKADDQKKTEELEIAAAEQAKQDAIQKEQDEKEAEIKAAEDKAAAEKAEADRIQKEKDDADKREREYAEKRDREKKEDDRSWKMKESIESLTESRLSREWEMAKAAWDANPPTGAEKTKRYDQATAIMADARLVGIGADENSVIEAIHLYPYHPEVTRWIEDGGSKAGWDYLEADYSVRYKGLREYYQQSLSYADQQNMARGQIQFMSRQFSEMASLKHNFSNPQALIESVNRRMSLISQQRDQATQFHLDNLDAKLKKNETLNSATATQADRTVAAIGEGLTSAVDMINSASQAKRAKEQLEYEKRTQMENIRDGIIDDTSNGIAELKSSLFNTDNQEAENAALNSYYNLTCYQEQVRTQFNYNSTSWYDNYCPNTSGDQHFRNLRPLNSSSQALNVASRKAQLYASTKIESFKEAALFRLGDVVKNSNDNAENLFYSYHIYQQLSSDEIEKIQYQFAKHAVFPDREEAQYLSAEKRLKEIIHNCIQKEDVKTFTAIVDKKLHRQIGQHFSDVSIPAMIKGDKSAILSLLLKNDQEFNTQQLKNGLLIESLVADADANTAVLVANGADINQKLADKNQKEVPLVLLFSEKKAKTITHLVARNTDFIAINVLLTDAKSKERFYGKMLQTAVTQDNIFAMKAVSAYSRPLLVKSANSNHQLFEEATNSSSAKVLDSLFSYSTNDLDKNYLVFNSANLAVFNVLKRRGLDLNYKNAEGLTALHKAVENNDMAAVTNLVSAGADGAVHSTKGFSPVHLAAYSKNSMALEAMVKADKRTAAVKDKTYGWTPLHFAARENYLDGCRILIESGADKKAKDNWGRTPYKIAKERYFVSLKNVLK</sequence>
<dbReference type="InterPro" id="IPR036770">
    <property type="entry name" value="Ankyrin_rpt-contain_sf"/>
</dbReference>
<evidence type="ECO:0000256" key="5">
    <source>
        <dbReference type="SAM" id="SignalP"/>
    </source>
</evidence>
<keyword evidence="5" id="KW-0732">Signal</keyword>
<reference evidence="6 7" key="1">
    <citation type="submission" date="2021-05" db="EMBL/GenBank/DDBJ databases">
        <title>A Polyphasic approach of four new species of the genus Ohtaekwangia: Ohtaekwangia histidinii sp. nov., Ohtaekwangia cretensis sp. nov., Ohtaekwangia indiensis sp. nov., Ohtaekwangia reichenbachii sp. nov. from diverse environment.</title>
        <authorList>
            <person name="Octaviana S."/>
        </authorList>
    </citation>
    <scope>NUCLEOTIDE SEQUENCE [LARGE SCALE GENOMIC DNA]</scope>
    <source>
        <strain evidence="6 7">PWU4</strain>
    </source>
</reference>
<dbReference type="AlphaFoldDB" id="A0AAP2GS46"/>
<proteinExistence type="predicted"/>
<dbReference type="InterPro" id="IPR002110">
    <property type="entry name" value="Ankyrin_rpt"/>
</dbReference>
<keyword evidence="7" id="KW-1185">Reference proteome</keyword>
<dbReference type="InterPro" id="IPR050776">
    <property type="entry name" value="Ank_Repeat/CDKN_Inhibitor"/>
</dbReference>
<evidence type="ECO:0000313" key="7">
    <source>
        <dbReference type="Proteomes" id="UP001319200"/>
    </source>
</evidence>
<dbReference type="PANTHER" id="PTHR24201">
    <property type="entry name" value="ANK_REP_REGION DOMAIN-CONTAINING PROTEIN"/>
    <property type="match status" value="1"/>
</dbReference>
<evidence type="ECO:0000256" key="3">
    <source>
        <dbReference type="PROSITE-ProRule" id="PRU00023"/>
    </source>
</evidence>
<comment type="caution">
    <text evidence="6">The sequence shown here is derived from an EMBL/GenBank/DDBJ whole genome shotgun (WGS) entry which is preliminary data.</text>
</comment>
<protein>
    <submittedName>
        <fullName evidence="6">Ankyrin repeat domain-containing protein</fullName>
    </submittedName>
</protein>
<dbReference type="Pfam" id="PF12796">
    <property type="entry name" value="Ank_2"/>
    <property type="match status" value="1"/>
</dbReference>
<dbReference type="SUPFAM" id="SSF48403">
    <property type="entry name" value="Ankyrin repeat"/>
    <property type="match status" value="1"/>
</dbReference>
<dbReference type="PROSITE" id="PS50297">
    <property type="entry name" value="ANK_REP_REGION"/>
    <property type="match status" value="2"/>
</dbReference>
<evidence type="ECO:0000256" key="2">
    <source>
        <dbReference type="ARBA" id="ARBA00023043"/>
    </source>
</evidence>
<feature type="repeat" description="ANK" evidence="3">
    <location>
        <begin position="995"/>
        <end position="1027"/>
    </location>
</feature>
<evidence type="ECO:0000256" key="1">
    <source>
        <dbReference type="ARBA" id="ARBA00022737"/>
    </source>
</evidence>
<name>A0AAP2GS46_9BACT</name>